<dbReference type="Proteomes" id="UP000177360">
    <property type="component" value="Unassembled WGS sequence"/>
</dbReference>
<dbReference type="EMBL" id="MHLZ01000040">
    <property type="protein sequence ID" value="OGZ19229.1"/>
    <property type="molecule type" value="Genomic_DNA"/>
</dbReference>
<dbReference type="NCBIfam" id="TIGR02436">
    <property type="entry name" value="four helix bundle protein"/>
    <property type="match status" value="1"/>
</dbReference>
<organism evidence="1 2">
    <name type="scientific">Candidatus Nealsonbacteria bacterium RIFCSPHIGHO2_01_FULL_38_55</name>
    <dbReference type="NCBI Taxonomy" id="1801664"/>
    <lineage>
        <taxon>Bacteria</taxon>
        <taxon>Candidatus Nealsoniibacteriota</taxon>
    </lineage>
</organism>
<comment type="caution">
    <text evidence="1">The sequence shown here is derived from an EMBL/GenBank/DDBJ whole genome shotgun (WGS) entry which is preliminary data.</text>
</comment>
<proteinExistence type="predicted"/>
<evidence type="ECO:0000313" key="2">
    <source>
        <dbReference type="Proteomes" id="UP000177360"/>
    </source>
</evidence>
<dbReference type="InterPro" id="IPR036583">
    <property type="entry name" value="23S_rRNA_IVS_sf"/>
</dbReference>
<protein>
    <submittedName>
        <fullName evidence="1">Four helix bundle protein</fullName>
    </submittedName>
</protein>
<dbReference type="Pfam" id="PF05635">
    <property type="entry name" value="23S_rRNA_IVP"/>
    <property type="match status" value="1"/>
</dbReference>
<dbReference type="AlphaFoldDB" id="A0A1G2E0I9"/>
<dbReference type="PANTHER" id="PTHR38471:SF2">
    <property type="entry name" value="FOUR HELIX BUNDLE PROTEIN"/>
    <property type="match status" value="1"/>
</dbReference>
<dbReference type="PANTHER" id="PTHR38471">
    <property type="entry name" value="FOUR HELIX BUNDLE PROTEIN"/>
    <property type="match status" value="1"/>
</dbReference>
<sequence>MELNDLEIYKIAKEISSDSWNVYKEFDWQTKKIIGDQFITAVDSVGANIAEGFGRFHYLDRNKFNYNARGSLIESLHWLNLLYERNKISVDVYNNLNQNLKKLSIKLNNHITSTKTLKTT</sequence>
<reference evidence="1 2" key="1">
    <citation type="journal article" date="2016" name="Nat. Commun.">
        <title>Thousands of microbial genomes shed light on interconnected biogeochemical processes in an aquifer system.</title>
        <authorList>
            <person name="Anantharaman K."/>
            <person name="Brown C.T."/>
            <person name="Hug L.A."/>
            <person name="Sharon I."/>
            <person name="Castelle C.J."/>
            <person name="Probst A.J."/>
            <person name="Thomas B.C."/>
            <person name="Singh A."/>
            <person name="Wilkins M.J."/>
            <person name="Karaoz U."/>
            <person name="Brodie E.L."/>
            <person name="Williams K.H."/>
            <person name="Hubbard S.S."/>
            <person name="Banfield J.F."/>
        </authorList>
    </citation>
    <scope>NUCLEOTIDE SEQUENCE [LARGE SCALE GENOMIC DNA]</scope>
</reference>
<dbReference type="SUPFAM" id="SSF158446">
    <property type="entry name" value="IVS-encoded protein-like"/>
    <property type="match status" value="1"/>
</dbReference>
<name>A0A1G2E0I9_9BACT</name>
<accession>A0A1G2E0I9</accession>
<dbReference type="InterPro" id="IPR012657">
    <property type="entry name" value="23S_rRNA-intervening_sequence"/>
</dbReference>
<dbReference type="Gene3D" id="1.20.1440.60">
    <property type="entry name" value="23S rRNA-intervening sequence"/>
    <property type="match status" value="1"/>
</dbReference>
<gene>
    <name evidence="1" type="ORF">A2626_01335</name>
</gene>
<evidence type="ECO:0000313" key="1">
    <source>
        <dbReference type="EMBL" id="OGZ19229.1"/>
    </source>
</evidence>